<reference evidence="2" key="2">
    <citation type="submission" date="2021-04" db="EMBL/GenBank/DDBJ databases">
        <authorList>
            <person name="Gilroy R."/>
        </authorList>
    </citation>
    <scope>NUCLEOTIDE SEQUENCE</scope>
    <source>
        <strain evidence="2">3204</strain>
    </source>
</reference>
<dbReference type="GO" id="GO:0016747">
    <property type="term" value="F:acyltransferase activity, transferring groups other than amino-acyl groups"/>
    <property type="evidence" value="ECO:0007669"/>
    <property type="project" value="InterPro"/>
</dbReference>
<evidence type="ECO:0000259" key="1">
    <source>
        <dbReference type="PROSITE" id="PS51186"/>
    </source>
</evidence>
<dbReference type="CDD" id="cd04301">
    <property type="entry name" value="NAT_SF"/>
    <property type="match status" value="1"/>
</dbReference>
<dbReference type="Proteomes" id="UP000824013">
    <property type="component" value="Unassembled WGS sequence"/>
</dbReference>
<protein>
    <submittedName>
        <fullName evidence="2">GNAT family N-acetyltransferase</fullName>
    </submittedName>
</protein>
<accession>A0A9D2CPJ3</accession>
<evidence type="ECO:0000313" key="3">
    <source>
        <dbReference type="Proteomes" id="UP000824013"/>
    </source>
</evidence>
<dbReference type="PANTHER" id="PTHR43792">
    <property type="entry name" value="GNAT FAMILY, PUTATIVE (AFU_ORTHOLOGUE AFUA_3G00765)-RELATED-RELATED"/>
    <property type="match status" value="1"/>
</dbReference>
<proteinExistence type="predicted"/>
<gene>
    <name evidence="2" type="ORF">H9820_11400</name>
</gene>
<dbReference type="SUPFAM" id="SSF55729">
    <property type="entry name" value="Acyl-CoA N-acyltransferases (Nat)"/>
    <property type="match status" value="1"/>
</dbReference>
<dbReference type="PROSITE" id="PS51186">
    <property type="entry name" value="GNAT"/>
    <property type="match status" value="1"/>
</dbReference>
<name>A0A9D2CPJ3_9LACO</name>
<feature type="domain" description="N-acetyltransferase" evidence="1">
    <location>
        <begin position="8"/>
        <end position="170"/>
    </location>
</feature>
<dbReference type="Gene3D" id="3.40.630.30">
    <property type="match status" value="1"/>
</dbReference>
<dbReference type="EMBL" id="DXCM01000086">
    <property type="protein sequence ID" value="HIY93526.1"/>
    <property type="molecule type" value="Genomic_DNA"/>
</dbReference>
<reference evidence="2" key="1">
    <citation type="journal article" date="2021" name="PeerJ">
        <title>Extensive microbial diversity within the chicken gut microbiome revealed by metagenomics and culture.</title>
        <authorList>
            <person name="Gilroy R."/>
            <person name="Ravi A."/>
            <person name="Getino M."/>
            <person name="Pursley I."/>
            <person name="Horton D.L."/>
            <person name="Alikhan N.F."/>
            <person name="Baker D."/>
            <person name="Gharbi K."/>
            <person name="Hall N."/>
            <person name="Watson M."/>
            <person name="Adriaenssens E.M."/>
            <person name="Foster-Nyarko E."/>
            <person name="Jarju S."/>
            <person name="Secka A."/>
            <person name="Antonio M."/>
            <person name="Oren A."/>
            <person name="Chaudhuri R.R."/>
            <person name="La Ragione R."/>
            <person name="Hildebrand F."/>
            <person name="Pallen M.J."/>
        </authorList>
    </citation>
    <scope>NUCLEOTIDE SEQUENCE</scope>
    <source>
        <strain evidence="2">3204</strain>
    </source>
</reference>
<evidence type="ECO:0000313" key="2">
    <source>
        <dbReference type="EMBL" id="HIY93526.1"/>
    </source>
</evidence>
<comment type="caution">
    <text evidence="2">The sequence shown here is derived from an EMBL/GenBank/DDBJ whole genome shotgun (WGS) entry which is preliminary data.</text>
</comment>
<dbReference type="Pfam" id="PF13302">
    <property type="entry name" value="Acetyltransf_3"/>
    <property type="match status" value="1"/>
</dbReference>
<dbReference type="InterPro" id="IPR000182">
    <property type="entry name" value="GNAT_dom"/>
</dbReference>
<dbReference type="PANTHER" id="PTHR43792:SF16">
    <property type="entry name" value="N-ACETYLTRANSFERASE DOMAIN-CONTAINING PROTEIN"/>
    <property type="match status" value="1"/>
</dbReference>
<dbReference type="InterPro" id="IPR016181">
    <property type="entry name" value="Acyl_CoA_acyltransferase"/>
</dbReference>
<dbReference type="AlphaFoldDB" id="A0A9D2CPJ3"/>
<dbReference type="InterPro" id="IPR051531">
    <property type="entry name" value="N-acetyltransferase"/>
</dbReference>
<sequence length="170" mass="19820">MLIEGKDIKIRDFQETDFPQFQALVGDRTNHELAGLEYSIDPSYVHELFEMYKRRDDSHVIAEVKNNTMVGIIEINHRGEYADLAATREIGFVVDQKYRRKGYATQAIQLVVDYGFNQEHLTEIWSSTEENNQVPQKVLEKLGFKYIYSADQALPFATQSNMVKYYLLKK</sequence>
<organism evidence="2 3">
    <name type="scientific">Candidatus Companilactobacillus pullicola</name>
    <dbReference type="NCBI Taxonomy" id="2838523"/>
    <lineage>
        <taxon>Bacteria</taxon>
        <taxon>Bacillati</taxon>
        <taxon>Bacillota</taxon>
        <taxon>Bacilli</taxon>
        <taxon>Lactobacillales</taxon>
        <taxon>Lactobacillaceae</taxon>
        <taxon>Companilactobacillus</taxon>
    </lineage>
</organism>